<dbReference type="PANTHER" id="PTHR40124:SF1">
    <property type="entry name" value="DISAGGREGATASE RELATED REPEAT PROTEIN"/>
    <property type="match status" value="1"/>
</dbReference>
<dbReference type="InterPro" id="IPR048958">
    <property type="entry name" value="Polysacc_lyase_14"/>
</dbReference>
<accession>A0A1H9YBE0</accession>
<gene>
    <name evidence="2" type="ORF">SAMN05216326_101184</name>
</gene>
<dbReference type="OrthoDB" id="7552220at2"/>
<protein>
    <recommendedName>
        <fullName evidence="1">Polysaccharide lyase 14 domain-containing protein</fullName>
    </recommendedName>
</protein>
<dbReference type="AlphaFoldDB" id="A0A1H9YBE0"/>
<dbReference type="EMBL" id="FOIA01000001">
    <property type="protein sequence ID" value="SES66277.1"/>
    <property type="molecule type" value="Genomic_DNA"/>
</dbReference>
<proteinExistence type="predicted"/>
<reference evidence="3" key="1">
    <citation type="submission" date="2016-10" db="EMBL/GenBank/DDBJ databases">
        <authorList>
            <person name="Varghese N."/>
            <person name="Submissions S."/>
        </authorList>
    </citation>
    <scope>NUCLEOTIDE SEQUENCE [LARGE SCALE GENOMIC DNA]</scope>
    <source>
        <strain evidence="3">Nm71</strain>
    </source>
</reference>
<evidence type="ECO:0000313" key="3">
    <source>
        <dbReference type="Proteomes" id="UP000199345"/>
    </source>
</evidence>
<keyword evidence="3" id="KW-1185">Reference proteome</keyword>
<feature type="domain" description="Polysaccharide lyase 14" evidence="1">
    <location>
        <begin position="320"/>
        <end position="487"/>
    </location>
</feature>
<dbReference type="Pfam" id="PF21294">
    <property type="entry name" value="Polysacc_lyase_14"/>
    <property type="match status" value="1"/>
</dbReference>
<evidence type="ECO:0000313" key="2">
    <source>
        <dbReference type="EMBL" id="SES66277.1"/>
    </source>
</evidence>
<dbReference type="Proteomes" id="UP000199345">
    <property type="component" value="Unassembled WGS sequence"/>
</dbReference>
<dbReference type="Gene3D" id="2.60.120.200">
    <property type="match status" value="1"/>
</dbReference>
<evidence type="ECO:0000259" key="1">
    <source>
        <dbReference type="Pfam" id="PF21294"/>
    </source>
</evidence>
<dbReference type="PANTHER" id="PTHR40124">
    <property type="match status" value="1"/>
</dbReference>
<name>A0A1H9YBE0_9PROT</name>
<organism evidence="2 3">
    <name type="scientific">Nitrosomonas marina</name>
    <dbReference type="NCBI Taxonomy" id="917"/>
    <lineage>
        <taxon>Bacteria</taxon>
        <taxon>Pseudomonadati</taxon>
        <taxon>Pseudomonadota</taxon>
        <taxon>Betaproteobacteria</taxon>
        <taxon>Nitrosomonadales</taxon>
        <taxon>Nitrosomonadaceae</taxon>
        <taxon>Nitrosomonas</taxon>
    </lineage>
</organism>
<sequence>MRISMTCLGGLTHTLSHSLTAICLLFFSFSAHSDVYWSQGSEAIRDGATFIYADGSAKLLWRRELGDWIDRNGTPYGNAAFSTTLVEDLDTTRPVSLDVTALIKYWIDKPGSYHGAYLKEESGDGAIVFDATEAGYPAAPFLAITTTDNEIKTFEVTRDTTLSATTHYSLGHQPQLQVGAHTPALIAFNERFLELDSAKISKASLYLTTTDKQYGTVQIGVYTVAPLPPASEVERGIAWHYPGDHGLADHPDVILAETFDKPRGFLTLNAGWQEHLSDVGHYDTYRLVDTDYRIDRFKPLDGSALQIAFNSKTNFGFTGHYRFRRLIGREPEQMYFRYYLRFGNNWQPTDGGKLPGFSGTYDRAGWGGRAIDGYNGWSARGAYFLQATPNSKYNGTIPLGNYVYHLDSQSNYGETISWNNTLSLLQKNRWYAVEQFLKLNDPGMANGELTVWIDGRKIFHKSDLRFRKTTELNIESLWLNFYHGGTAKPASAFFVYIDNLVIASRYIGPMRSSRVK</sequence>